<reference evidence="1" key="1">
    <citation type="journal article" date="2020" name="Stud. Mycol.">
        <title>101 Dothideomycetes genomes: a test case for predicting lifestyles and emergence of pathogens.</title>
        <authorList>
            <person name="Haridas S."/>
            <person name="Albert R."/>
            <person name="Binder M."/>
            <person name="Bloem J."/>
            <person name="Labutti K."/>
            <person name="Salamov A."/>
            <person name="Andreopoulos B."/>
            <person name="Baker S."/>
            <person name="Barry K."/>
            <person name="Bills G."/>
            <person name="Bluhm B."/>
            <person name="Cannon C."/>
            <person name="Castanera R."/>
            <person name="Culley D."/>
            <person name="Daum C."/>
            <person name="Ezra D."/>
            <person name="Gonzalez J."/>
            <person name="Henrissat B."/>
            <person name="Kuo A."/>
            <person name="Liang C."/>
            <person name="Lipzen A."/>
            <person name="Lutzoni F."/>
            <person name="Magnuson J."/>
            <person name="Mondo S."/>
            <person name="Nolan M."/>
            <person name="Ohm R."/>
            <person name="Pangilinan J."/>
            <person name="Park H.-J."/>
            <person name="Ramirez L."/>
            <person name="Alfaro M."/>
            <person name="Sun H."/>
            <person name="Tritt A."/>
            <person name="Yoshinaga Y."/>
            <person name="Zwiers L.-H."/>
            <person name="Turgeon B."/>
            <person name="Goodwin S."/>
            <person name="Spatafora J."/>
            <person name="Crous P."/>
            <person name="Grigoriev I."/>
        </authorList>
    </citation>
    <scope>NUCLEOTIDE SEQUENCE</scope>
    <source>
        <strain evidence="1">ATCC 200398</strain>
    </source>
</reference>
<evidence type="ECO:0000313" key="1">
    <source>
        <dbReference type="EMBL" id="KAF2464664.1"/>
    </source>
</evidence>
<dbReference type="Proteomes" id="UP000799755">
    <property type="component" value="Unassembled WGS sequence"/>
</dbReference>
<dbReference type="EMBL" id="MU003535">
    <property type="protein sequence ID" value="KAF2464664.1"/>
    <property type="molecule type" value="Genomic_DNA"/>
</dbReference>
<accession>A0ACB6QCK7</accession>
<evidence type="ECO:0000313" key="2">
    <source>
        <dbReference type="Proteomes" id="UP000799755"/>
    </source>
</evidence>
<protein>
    <submittedName>
        <fullName evidence="1">Uncharacterized protein</fullName>
    </submittedName>
</protein>
<sequence>MCCCSVALIMVAVRPGPSEIRYKNKSDAWLYGTENWWVYTGLKFWRPSHTLFSIDENSMESLNKVAVDLRG</sequence>
<comment type="caution">
    <text evidence="1">The sequence shown here is derived from an EMBL/GenBank/DDBJ whole genome shotgun (WGS) entry which is preliminary data.</text>
</comment>
<name>A0ACB6QCK7_9PLEO</name>
<gene>
    <name evidence="1" type="ORF">BDR25DRAFT_96189</name>
</gene>
<proteinExistence type="predicted"/>
<keyword evidence="2" id="KW-1185">Reference proteome</keyword>
<organism evidence="1 2">
    <name type="scientific">Lindgomyces ingoldianus</name>
    <dbReference type="NCBI Taxonomy" id="673940"/>
    <lineage>
        <taxon>Eukaryota</taxon>
        <taxon>Fungi</taxon>
        <taxon>Dikarya</taxon>
        <taxon>Ascomycota</taxon>
        <taxon>Pezizomycotina</taxon>
        <taxon>Dothideomycetes</taxon>
        <taxon>Pleosporomycetidae</taxon>
        <taxon>Pleosporales</taxon>
        <taxon>Lindgomycetaceae</taxon>
        <taxon>Lindgomyces</taxon>
    </lineage>
</organism>